<name>A0A1F8EBY2_9BACT</name>
<organism evidence="1 2">
    <name type="scientific">Candidatus Yanofskybacteria bacterium RIFCSPHIGHO2_01_FULL_41_26</name>
    <dbReference type="NCBI Taxonomy" id="1802661"/>
    <lineage>
        <taxon>Bacteria</taxon>
        <taxon>Candidatus Yanofskyibacteriota</taxon>
    </lineage>
</organism>
<dbReference type="EMBL" id="MGJB01000017">
    <property type="protein sequence ID" value="OGM98323.1"/>
    <property type="molecule type" value="Genomic_DNA"/>
</dbReference>
<dbReference type="AlphaFoldDB" id="A0A1F8EBY2"/>
<comment type="caution">
    <text evidence="1">The sequence shown here is derived from an EMBL/GenBank/DDBJ whole genome shotgun (WGS) entry which is preliminary data.</text>
</comment>
<protein>
    <submittedName>
        <fullName evidence="1">Uncharacterized protein</fullName>
    </submittedName>
</protein>
<proteinExistence type="predicted"/>
<reference evidence="1 2" key="1">
    <citation type="journal article" date="2016" name="Nat. Commun.">
        <title>Thousands of microbial genomes shed light on interconnected biogeochemical processes in an aquifer system.</title>
        <authorList>
            <person name="Anantharaman K."/>
            <person name="Brown C.T."/>
            <person name="Hug L.A."/>
            <person name="Sharon I."/>
            <person name="Castelle C.J."/>
            <person name="Probst A.J."/>
            <person name="Thomas B.C."/>
            <person name="Singh A."/>
            <person name="Wilkins M.J."/>
            <person name="Karaoz U."/>
            <person name="Brodie E.L."/>
            <person name="Williams K.H."/>
            <person name="Hubbard S.S."/>
            <person name="Banfield J.F."/>
        </authorList>
    </citation>
    <scope>NUCLEOTIDE SEQUENCE [LARGE SCALE GENOMIC DNA]</scope>
</reference>
<gene>
    <name evidence="1" type="ORF">A2649_03510</name>
</gene>
<evidence type="ECO:0000313" key="1">
    <source>
        <dbReference type="EMBL" id="OGM98323.1"/>
    </source>
</evidence>
<sequence>MRQIGESHAHTNGIIEALPFDSIELTAEHISRDYGFPKERIVSIVKNILFLYSHGESTKVVAEKLRAVKVVFQSDWAVEEFFIKPIIQAEGISEEEKDEMIKGYLLKNQVDRAKAQNLFLDVFGDWINPQQLF</sequence>
<dbReference type="Proteomes" id="UP000176893">
    <property type="component" value="Unassembled WGS sequence"/>
</dbReference>
<accession>A0A1F8EBY2</accession>
<evidence type="ECO:0000313" key="2">
    <source>
        <dbReference type="Proteomes" id="UP000176893"/>
    </source>
</evidence>